<keyword evidence="5" id="KW-0679">Respiratory chain</keyword>
<evidence type="ECO:0000256" key="7">
    <source>
        <dbReference type="ARBA" id="ARBA00022729"/>
    </source>
</evidence>
<evidence type="ECO:0000256" key="3">
    <source>
        <dbReference type="ARBA" id="ARBA00022448"/>
    </source>
</evidence>
<reference evidence="18 19" key="1">
    <citation type="submission" date="2018-12" db="EMBL/GenBank/DDBJ databases">
        <title>bacterium Hansschlegelia zhihuaiae S113.</title>
        <authorList>
            <person name="He J."/>
        </authorList>
    </citation>
    <scope>NUCLEOTIDE SEQUENCE [LARGE SCALE GENOMIC DNA]</scope>
    <source>
        <strain evidence="18 19">S 113</strain>
    </source>
</reference>
<dbReference type="PANTHER" id="PTHR22888:SF18">
    <property type="entry name" value="CYTOCHROME BO(3) UBIQUINOL OXIDASE SUBUNIT 2"/>
    <property type="match status" value="1"/>
</dbReference>
<evidence type="ECO:0000313" key="18">
    <source>
        <dbReference type="EMBL" id="RXF72668.1"/>
    </source>
</evidence>
<dbReference type="GO" id="GO:0042773">
    <property type="term" value="P:ATP synthesis coupled electron transport"/>
    <property type="evidence" value="ECO:0007669"/>
    <property type="project" value="TreeGrafter"/>
</dbReference>
<comment type="similarity">
    <text evidence="2">Belongs to the cytochrome c oxidase subunit 2 family.</text>
</comment>
<accession>A0A4Q0MGS4</accession>
<dbReference type="InterPro" id="IPR002429">
    <property type="entry name" value="CcO_II-like_C"/>
</dbReference>
<keyword evidence="7" id="KW-0732">Signal</keyword>
<sequence length="387" mass="41996">MPTLRAIKRLALLPLLLALAGCNWVVMNPSGDIANQQRDLILISTALMLLIIIPVMALTVLFAWRYRQSNKDAVYDAEWHHSTRLEVVIWAAPLVIIIALGAITWISTHLLDPYRPLSRIDAARPMPKDAKPLNVEVVALDWKWLFFYPDYGVATVNELAAPVDAPIHFKITSSTVMNSLFIPALAGQIYAMPGMETKLHAVINKPGDYEGFSANYSGAGFSDMRFKFRGLDAAGFEAWIKQARDAGGMLDRAVYTELERPSVAEPVKRWSSVEGGLYDAILNRCVDRAKMCAKDMMRVDAQGGGGKEGTGAVLAFEKPDASGAATPKRFVSAVACTTAAPRDGETAETPIPAPIGRRAEASTMTSIFALARGDDLPARPAAGGRPE</sequence>
<dbReference type="GO" id="GO:0005886">
    <property type="term" value="C:plasma membrane"/>
    <property type="evidence" value="ECO:0007669"/>
    <property type="project" value="UniProtKB-SubCell"/>
</dbReference>
<feature type="transmembrane region" description="Helical" evidence="15">
    <location>
        <begin position="41"/>
        <end position="64"/>
    </location>
</feature>
<dbReference type="CDD" id="cd04212">
    <property type="entry name" value="CuRO_UO_II"/>
    <property type="match status" value="1"/>
</dbReference>
<dbReference type="InterPro" id="IPR036257">
    <property type="entry name" value="Cyt_c_oxidase_su2_TM_sf"/>
</dbReference>
<dbReference type="SUPFAM" id="SSF81464">
    <property type="entry name" value="Cytochrome c oxidase subunit II-like, transmembrane region"/>
    <property type="match status" value="1"/>
</dbReference>
<keyword evidence="10" id="KW-0560">Oxidoreductase</keyword>
<keyword evidence="6 15" id="KW-0812">Transmembrane</keyword>
<evidence type="ECO:0000256" key="4">
    <source>
        <dbReference type="ARBA" id="ARBA00022475"/>
    </source>
</evidence>
<keyword evidence="12" id="KW-0564">Palmitate</keyword>
<comment type="caution">
    <text evidence="18">The sequence shown here is derived from an EMBL/GenBank/DDBJ whole genome shotgun (WGS) entry which is preliminary data.</text>
</comment>
<evidence type="ECO:0000256" key="2">
    <source>
        <dbReference type="ARBA" id="ARBA00007866"/>
    </source>
</evidence>
<keyword evidence="3" id="KW-0813">Transport</keyword>
<evidence type="ECO:0000256" key="6">
    <source>
        <dbReference type="ARBA" id="ARBA00022692"/>
    </source>
</evidence>
<dbReference type="Pfam" id="PF06481">
    <property type="entry name" value="COX_ARM"/>
    <property type="match status" value="1"/>
</dbReference>
<dbReference type="GO" id="GO:0016682">
    <property type="term" value="F:oxidoreductase activity, acting on diphenols and related substances as donors, oxygen as acceptor"/>
    <property type="evidence" value="ECO:0007669"/>
    <property type="project" value="InterPro"/>
</dbReference>
<evidence type="ECO:0000256" key="10">
    <source>
        <dbReference type="ARBA" id="ARBA00023002"/>
    </source>
</evidence>
<evidence type="ECO:0000256" key="11">
    <source>
        <dbReference type="ARBA" id="ARBA00023136"/>
    </source>
</evidence>
<dbReference type="InterPro" id="IPR011759">
    <property type="entry name" value="Cyt_c_oxidase_su2_TM_dom"/>
</dbReference>
<dbReference type="OrthoDB" id="9783445at2"/>
<dbReference type="GO" id="GO:0005507">
    <property type="term" value="F:copper ion binding"/>
    <property type="evidence" value="ECO:0007669"/>
    <property type="project" value="InterPro"/>
</dbReference>
<dbReference type="GO" id="GO:0009486">
    <property type="term" value="F:cytochrome bo3 ubiquinol oxidase activity"/>
    <property type="evidence" value="ECO:0007669"/>
    <property type="project" value="InterPro"/>
</dbReference>
<dbReference type="PROSITE" id="PS51257">
    <property type="entry name" value="PROKAR_LIPOPROTEIN"/>
    <property type="match status" value="1"/>
</dbReference>
<dbReference type="InterPro" id="IPR010514">
    <property type="entry name" value="COX_ARM"/>
</dbReference>
<dbReference type="PROSITE" id="PS50999">
    <property type="entry name" value="COX2_TM"/>
    <property type="match status" value="1"/>
</dbReference>
<keyword evidence="11 15" id="KW-0472">Membrane</keyword>
<dbReference type="GO" id="GO:0004129">
    <property type="term" value="F:cytochrome-c oxidase activity"/>
    <property type="evidence" value="ECO:0007669"/>
    <property type="project" value="InterPro"/>
</dbReference>
<evidence type="ECO:0000256" key="8">
    <source>
        <dbReference type="ARBA" id="ARBA00022982"/>
    </source>
</evidence>
<dbReference type="InterPro" id="IPR006333">
    <property type="entry name" value="Cyt_o_ubiquinol_oxidase_su2"/>
</dbReference>
<evidence type="ECO:0000256" key="9">
    <source>
        <dbReference type="ARBA" id="ARBA00022989"/>
    </source>
</evidence>
<evidence type="ECO:0000256" key="12">
    <source>
        <dbReference type="ARBA" id="ARBA00023139"/>
    </source>
</evidence>
<evidence type="ECO:0000313" key="19">
    <source>
        <dbReference type="Proteomes" id="UP000289708"/>
    </source>
</evidence>
<dbReference type="AlphaFoldDB" id="A0A4Q0MGS4"/>
<evidence type="ECO:0000256" key="13">
    <source>
        <dbReference type="ARBA" id="ARBA00023288"/>
    </source>
</evidence>
<dbReference type="SUPFAM" id="SSF49503">
    <property type="entry name" value="Cupredoxins"/>
    <property type="match status" value="1"/>
</dbReference>
<keyword evidence="4" id="KW-1003">Cell membrane</keyword>
<dbReference type="Pfam" id="PF00116">
    <property type="entry name" value="COX2"/>
    <property type="match status" value="1"/>
</dbReference>
<name>A0A4Q0MGS4_9HYPH</name>
<proteinExistence type="inferred from homology"/>
<dbReference type="PANTHER" id="PTHR22888">
    <property type="entry name" value="CYTOCHROME C OXIDASE, SUBUNIT II"/>
    <property type="match status" value="1"/>
</dbReference>
<comment type="subcellular location">
    <subcellularLocation>
        <location evidence="1">Cell membrane</location>
        <topology evidence="1">Multi-pass membrane protein</topology>
    </subcellularLocation>
</comment>
<dbReference type="InterPro" id="IPR045187">
    <property type="entry name" value="CcO_II"/>
</dbReference>
<feature type="domain" description="Cytochrome oxidase subunit II copper A binding" evidence="16">
    <location>
        <begin position="130"/>
        <end position="242"/>
    </location>
</feature>
<keyword evidence="9 15" id="KW-1133">Transmembrane helix</keyword>
<evidence type="ECO:0000256" key="15">
    <source>
        <dbReference type="SAM" id="Phobius"/>
    </source>
</evidence>
<organism evidence="18 19">
    <name type="scientific">Hansschlegelia zhihuaiae</name>
    <dbReference type="NCBI Taxonomy" id="405005"/>
    <lineage>
        <taxon>Bacteria</taxon>
        <taxon>Pseudomonadati</taxon>
        <taxon>Pseudomonadota</taxon>
        <taxon>Alphaproteobacteria</taxon>
        <taxon>Hyphomicrobiales</taxon>
        <taxon>Methylopilaceae</taxon>
        <taxon>Hansschlegelia</taxon>
    </lineage>
</organism>
<evidence type="ECO:0000256" key="5">
    <source>
        <dbReference type="ARBA" id="ARBA00022660"/>
    </source>
</evidence>
<evidence type="ECO:0000256" key="1">
    <source>
        <dbReference type="ARBA" id="ARBA00004651"/>
    </source>
</evidence>
<protein>
    <recommendedName>
        <fullName evidence="14">Ubiquinol oxidase polypeptide II</fullName>
    </recommendedName>
</protein>
<dbReference type="NCBIfam" id="TIGR01433">
    <property type="entry name" value="CyoA"/>
    <property type="match status" value="1"/>
</dbReference>
<evidence type="ECO:0000259" key="17">
    <source>
        <dbReference type="PROSITE" id="PS50999"/>
    </source>
</evidence>
<dbReference type="Gene3D" id="2.60.40.420">
    <property type="entry name" value="Cupredoxins - blue copper proteins"/>
    <property type="match status" value="1"/>
</dbReference>
<dbReference type="InterPro" id="IPR008972">
    <property type="entry name" value="Cupredoxin"/>
</dbReference>
<dbReference type="Proteomes" id="UP000289708">
    <property type="component" value="Unassembled WGS sequence"/>
</dbReference>
<gene>
    <name evidence="18" type="primary">cyoA</name>
    <name evidence="18" type="ORF">EK403_13960</name>
</gene>
<dbReference type="PROSITE" id="PS50857">
    <property type="entry name" value="COX2_CUA"/>
    <property type="match status" value="1"/>
</dbReference>
<feature type="domain" description="Cytochrome oxidase subunit II transmembrane region profile" evidence="17">
    <location>
        <begin position="18"/>
        <end position="115"/>
    </location>
</feature>
<dbReference type="EMBL" id="RYFI01000013">
    <property type="protein sequence ID" value="RXF72668.1"/>
    <property type="molecule type" value="Genomic_DNA"/>
</dbReference>
<dbReference type="Gene3D" id="1.10.287.90">
    <property type="match status" value="1"/>
</dbReference>
<keyword evidence="19" id="KW-1185">Reference proteome</keyword>
<feature type="transmembrane region" description="Helical" evidence="15">
    <location>
        <begin position="85"/>
        <end position="106"/>
    </location>
</feature>
<keyword evidence="8" id="KW-0249">Electron transport</keyword>
<evidence type="ECO:0000256" key="14">
    <source>
        <dbReference type="ARBA" id="ARBA00030198"/>
    </source>
</evidence>
<evidence type="ECO:0000259" key="16">
    <source>
        <dbReference type="PROSITE" id="PS50857"/>
    </source>
</evidence>
<keyword evidence="13" id="KW-0449">Lipoprotein</keyword>
<dbReference type="InterPro" id="IPR034227">
    <property type="entry name" value="CuRO_UO_II"/>
</dbReference>